<keyword evidence="3" id="KW-1185">Reference proteome</keyword>
<proteinExistence type="predicted"/>
<gene>
    <name evidence="2" type="ORF">I7X12_05215</name>
</gene>
<dbReference type="GeneID" id="60587870"/>
<accession>A0A7T3G0C2</accession>
<protein>
    <submittedName>
        <fullName evidence="2">Rieske (2Fe-2S) domain-containing protein</fullName>
    </submittedName>
</protein>
<evidence type="ECO:0000256" key="1">
    <source>
        <dbReference type="SAM" id="MobiDB-lite"/>
    </source>
</evidence>
<dbReference type="KEGG" id="hlt:I7X12_05215"/>
<dbReference type="AlphaFoldDB" id="A0A7T3G0C2"/>
<dbReference type="EMBL" id="CP065856">
    <property type="protein sequence ID" value="QPV64030.1"/>
    <property type="molecule type" value="Genomic_DNA"/>
</dbReference>
<feature type="region of interest" description="Disordered" evidence="1">
    <location>
        <begin position="42"/>
        <end position="62"/>
    </location>
</feature>
<sequence>MVPDACSGECDNGEAAGTTLPDVEVAVDDGDVFLVDEEYEFEHEGQIDEGEGGPSSTSHVGF</sequence>
<dbReference type="Proteomes" id="UP000595001">
    <property type="component" value="Chromosome"/>
</dbReference>
<organism evidence="2 3">
    <name type="scientific">Halosimplex litoreum</name>
    <dbReference type="NCBI Taxonomy" id="1198301"/>
    <lineage>
        <taxon>Archaea</taxon>
        <taxon>Methanobacteriati</taxon>
        <taxon>Methanobacteriota</taxon>
        <taxon>Stenosarchaea group</taxon>
        <taxon>Halobacteria</taxon>
        <taxon>Halobacteriales</taxon>
        <taxon>Haloarculaceae</taxon>
        <taxon>Halosimplex</taxon>
    </lineage>
</organism>
<feature type="compositionally biased region" description="Acidic residues" evidence="1">
    <location>
        <begin position="42"/>
        <end position="51"/>
    </location>
</feature>
<reference evidence="2 3" key="1">
    <citation type="submission" date="2020-12" db="EMBL/GenBank/DDBJ databases">
        <title>Halosimplex halophilum sp. nov. and Halosimplex salinum sp. nov., two new members of the genus Halosimplex.</title>
        <authorList>
            <person name="Cui H.L."/>
        </authorList>
    </citation>
    <scope>NUCLEOTIDE SEQUENCE [LARGE SCALE GENOMIC DNA]</scope>
    <source>
        <strain evidence="2 3">YGH94</strain>
    </source>
</reference>
<dbReference type="OrthoDB" id="250454at2157"/>
<evidence type="ECO:0000313" key="2">
    <source>
        <dbReference type="EMBL" id="QPV64030.1"/>
    </source>
</evidence>
<evidence type="ECO:0000313" key="3">
    <source>
        <dbReference type="Proteomes" id="UP000595001"/>
    </source>
</evidence>
<name>A0A7T3G0C2_9EURY</name>
<dbReference type="RefSeq" id="WP_198062805.1">
    <property type="nucleotide sequence ID" value="NZ_CP065856.1"/>
</dbReference>